<dbReference type="Gene3D" id="1.10.443.10">
    <property type="entry name" value="Intergrase catalytic core"/>
    <property type="match status" value="1"/>
</dbReference>
<proteinExistence type="predicted"/>
<dbReference type="InterPro" id="IPR002104">
    <property type="entry name" value="Integrase_catalytic"/>
</dbReference>
<dbReference type="InterPro" id="IPR050090">
    <property type="entry name" value="Tyrosine_recombinase_XerCD"/>
</dbReference>
<reference evidence="3 4" key="1">
    <citation type="journal article" date="2019" name="Nat. Microbiol.">
        <title>Wide diversity of methane and short-chain alkane metabolisms in uncultured archaea.</title>
        <authorList>
            <person name="Borrel G."/>
            <person name="Adam P.S."/>
            <person name="McKay L.J."/>
            <person name="Chen L.X."/>
            <person name="Sierra-Garcia I.N."/>
            <person name="Sieber C.M."/>
            <person name="Letourneur Q."/>
            <person name="Ghozlane A."/>
            <person name="Andersen G.L."/>
            <person name="Li W.J."/>
            <person name="Hallam S.J."/>
            <person name="Muyzer G."/>
            <person name="de Oliveira V.M."/>
            <person name="Inskeep W.P."/>
            <person name="Banfield J.F."/>
            <person name="Gribaldo S."/>
        </authorList>
    </citation>
    <scope>NUCLEOTIDE SEQUENCE [LARGE SCALE GENOMIC DNA]</scope>
    <source>
        <strain evidence="3">NM1a</strain>
    </source>
</reference>
<dbReference type="SUPFAM" id="SSF56349">
    <property type="entry name" value="DNA breaking-rejoining enzymes"/>
    <property type="match status" value="1"/>
</dbReference>
<evidence type="ECO:0000313" key="4">
    <source>
        <dbReference type="Proteomes" id="UP000317158"/>
    </source>
</evidence>
<organism evidence="3 4">
    <name type="scientific">Methanoliparum thermophilum</name>
    <dbReference type="NCBI Taxonomy" id="2491083"/>
    <lineage>
        <taxon>Archaea</taxon>
        <taxon>Methanobacteriati</taxon>
        <taxon>Methanobacteriota</taxon>
        <taxon>Candidatus Methanoliparia</taxon>
        <taxon>Candidatus Methanoliparales</taxon>
        <taxon>Candidatus Methanoliparaceae</taxon>
        <taxon>Candidatus Methanoliparum</taxon>
    </lineage>
</organism>
<dbReference type="PANTHER" id="PTHR30349:SF81">
    <property type="entry name" value="TYROSINE RECOMBINASE XERC"/>
    <property type="match status" value="1"/>
</dbReference>
<accession>A0A520KT53</accession>
<comment type="caution">
    <text evidence="3">The sequence shown here is derived from an EMBL/GenBank/DDBJ whole genome shotgun (WGS) entry which is preliminary data.</text>
</comment>
<feature type="domain" description="Tyr recombinase" evidence="2">
    <location>
        <begin position="4"/>
        <end position="173"/>
    </location>
</feature>
<dbReference type="GO" id="GO:0003677">
    <property type="term" value="F:DNA binding"/>
    <property type="evidence" value="ECO:0007669"/>
    <property type="project" value="InterPro"/>
</dbReference>
<dbReference type="Proteomes" id="UP000317158">
    <property type="component" value="Unassembled WGS sequence"/>
</dbReference>
<dbReference type="GO" id="GO:0015074">
    <property type="term" value="P:DNA integration"/>
    <property type="evidence" value="ECO:0007669"/>
    <property type="project" value="InterPro"/>
</dbReference>
<evidence type="ECO:0000259" key="2">
    <source>
        <dbReference type="PROSITE" id="PS51898"/>
    </source>
</evidence>
<dbReference type="InterPro" id="IPR013762">
    <property type="entry name" value="Integrase-like_cat_sf"/>
</dbReference>
<evidence type="ECO:0000256" key="1">
    <source>
        <dbReference type="ARBA" id="ARBA00023172"/>
    </source>
</evidence>
<dbReference type="InterPro" id="IPR011010">
    <property type="entry name" value="DNA_brk_join_enz"/>
</dbReference>
<gene>
    <name evidence="3" type="ORF">EF806_03345</name>
</gene>
<evidence type="ECO:0000313" key="3">
    <source>
        <dbReference type="EMBL" id="RZN65091.1"/>
    </source>
</evidence>
<keyword evidence="1" id="KW-0233">DNA recombination</keyword>
<dbReference type="EMBL" id="RXIF01000004">
    <property type="protein sequence ID" value="RZN65091.1"/>
    <property type="molecule type" value="Genomic_DNA"/>
</dbReference>
<dbReference type="GO" id="GO:0006310">
    <property type="term" value="P:DNA recombination"/>
    <property type="evidence" value="ECO:0007669"/>
    <property type="project" value="UniProtKB-KW"/>
</dbReference>
<name>A0A520KT53_METT2</name>
<dbReference type="Pfam" id="PF00589">
    <property type="entry name" value="Phage_integrase"/>
    <property type="match status" value="1"/>
</dbReference>
<dbReference type="PANTHER" id="PTHR30349">
    <property type="entry name" value="PHAGE INTEGRASE-RELATED"/>
    <property type="match status" value="1"/>
</dbReference>
<dbReference type="PROSITE" id="PS51898">
    <property type="entry name" value="TYR_RECOMBINASE"/>
    <property type="match status" value="1"/>
</dbReference>
<dbReference type="AlphaFoldDB" id="A0A520KT53"/>
<protein>
    <recommendedName>
        <fullName evidence="2">Tyr recombinase domain-containing protein</fullName>
    </recommendedName>
</protein>
<sequence>MKYRLPSYLNENEVETILKHAENNERNYLILLLMWRCGLRVSEVCSLKERNIFWDDSIIKIEQSKGNKDRYVPITEDLLNRIKKYLIDKKTRSDYIFNITRVRIFQIVKMYAKKSGLDYKNIHPHTFRHSFAVYFLKRGGNLRALQKILGHSDLATTQKYLDLTLSDIKEEYYMVWDR</sequence>